<keyword evidence="2" id="KW-1185">Reference proteome</keyword>
<dbReference type="Proteomes" id="UP000784294">
    <property type="component" value="Unassembled WGS sequence"/>
</dbReference>
<dbReference type="AlphaFoldDB" id="A0A3S5AZC7"/>
<protein>
    <submittedName>
        <fullName evidence="1">Uncharacterized protein</fullName>
    </submittedName>
</protein>
<sequence>MAAYSCVLRAESAGLSGASIERAKLLWRTGKQEAALACLEKAIPHLMMLSPTSNTACSENSVAELDGDIGTKGQCRIRFERRICTHQVS</sequence>
<dbReference type="EMBL" id="CAAALY010269219">
    <property type="protein sequence ID" value="VEL41408.1"/>
    <property type="molecule type" value="Genomic_DNA"/>
</dbReference>
<name>A0A3S5AZC7_9PLAT</name>
<comment type="caution">
    <text evidence="1">The sequence shown here is derived from an EMBL/GenBank/DDBJ whole genome shotgun (WGS) entry which is preliminary data.</text>
</comment>
<proteinExistence type="predicted"/>
<gene>
    <name evidence="1" type="ORF">PXEA_LOCUS34848</name>
</gene>
<reference evidence="1" key="1">
    <citation type="submission" date="2018-11" db="EMBL/GenBank/DDBJ databases">
        <authorList>
            <consortium name="Pathogen Informatics"/>
        </authorList>
    </citation>
    <scope>NUCLEOTIDE SEQUENCE</scope>
</reference>
<evidence type="ECO:0000313" key="2">
    <source>
        <dbReference type="Proteomes" id="UP000784294"/>
    </source>
</evidence>
<evidence type="ECO:0000313" key="1">
    <source>
        <dbReference type="EMBL" id="VEL41408.1"/>
    </source>
</evidence>
<organism evidence="1 2">
    <name type="scientific">Protopolystoma xenopodis</name>
    <dbReference type="NCBI Taxonomy" id="117903"/>
    <lineage>
        <taxon>Eukaryota</taxon>
        <taxon>Metazoa</taxon>
        <taxon>Spiralia</taxon>
        <taxon>Lophotrochozoa</taxon>
        <taxon>Platyhelminthes</taxon>
        <taxon>Monogenea</taxon>
        <taxon>Polyopisthocotylea</taxon>
        <taxon>Polystomatidea</taxon>
        <taxon>Polystomatidae</taxon>
        <taxon>Protopolystoma</taxon>
    </lineage>
</organism>
<accession>A0A3S5AZC7</accession>